<organism evidence="1 2">
    <name type="scientific">Thioclava marina</name>
    <dbReference type="NCBI Taxonomy" id="1915077"/>
    <lineage>
        <taxon>Bacteria</taxon>
        <taxon>Pseudomonadati</taxon>
        <taxon>Pseudomonadota</taxon>
        <taxon>Alphaproteobacteria</taxon>
        <taxon>Rhodobacterales</taxon>
        <taxon>Paracoccaceae</taxon>
        <taxon>Thioclava</taxon>
    </lineage>
</organism>
<dbReference type="EMBL" id="MPZS01000002">
    <property type="protein sequence ID" value="OOY11780.1"/>
    <property type="molecule type" value="Genomic_DNA"/>
</dbReference>
<dbReference type="Proteomes" id="UP000242224">
    <property type="component" value="Unassembled WGS sequence"/>
</dbReference>
<evidence type="ECO:0000313" key="1">
    <source>
        <dbReference type="EMBL" id="OOY11780.1"/>
    </source>
</evidence>
<name>A0ABX3MK06_9RHOB</name>
<evidence type="ECO:0000313" key="2">
    <source>
        <dbReference type="Proteomes" id="UP000242224"/>
    </source>
</evidence>
<accession>A0ABX3MK06</accession>
<proteinExistence type="predicted"/>
<reference evidence="1 2" key="1">
    <citation type="submission" date="2016-11" db="EMBL/GenBank/DDBJ databases">
        <title>A multilocus sequence analysis scheme for characterization of bacteria in the genus Thioclava.</title>
        <authorList>
            <person name="Liu Y."/>
            <person name="Shao Z."/>
        </authorList>
    </citation>
    <scope>NUCLEOTIDE SEQUENCE [LARGE SCALE GENOMIC DNA]</scope>
    <source>
        <strain evidence="1 2">11.10-0-13</strain>
    </source>
</reference>
<comment type="caution">
    <text evidence="1">The sequence shown here is derived from an EMBL/GenBank/DDBJ whole genome shotgun (WGS) entry which is preliminary data.</text>
</comment>
<keyword evidence="2" id="KW-1185">Reference proteome</keyword>
<sequence>MAMSFYIVPEIGTMAQAVVAATKSLMQMVIRRSALKMTLMLIMTLFVLTPAARARPFMFTHRSCPVPMLGQVFILFHPVRRAAILRLCI</sequence>
<protein>
    <submittedName>
        <fullName evidence="1">Uncharacterized protein</fullName>
    </submittedName>
</protein>
<gene>
    <name evidence="1" type="ORF">BMG00_11885</name>
</gene>